<dbReference type="HAMAP" id="MF_00338">
    <property type="entry name" value="UPF0145"/>
    <property type="match status" value="1"/>
</dbReference>
<proteinExistence type="inferred from homology"/>
<dbReference type="AlphaFoldDB" id="A0A419S2Q1"/>
<dbReference type="InterPro" id="IPR035439">
    <property type="entry name" value="UPF0145_dom_sf"/>
</dbReference>
<dbReference type="Proteomes" id="UP000283433">
    <property type="component" value="Unassembled WGS sequence"/>
</dbReference>
<comment type="similarity">
    <text evidence="1 2">Belongs to the UPF0145 family.</text>
</comment>
<keyword evidence="4" id="KW-1185">Reference proteome</keyword>
<evidence type="ECO:0000313" key="3">
    <source>
        <dbReference type="EMBL" id="RKD12902.1"/>
    </source>
</evidence>
<evidence type="ECO:0000313" key="4">
    <source>
        <dbReference type="Proteomes" id="UP000283433"/>
    </source>
</evidence>
<evidence type="ECO:0000256" key="1">
    <source>
        <dbReference type="ARBA" id="ARBA00010751"/>
    </source>
</evidence>
<dbReference type="EMBL" id="MBTA01000029">
    <property type="protein sequence ID" value="RKD12902.1"/>
    <property type="molecule type" value="Genomic_DNA"/>
</dbReference>
<dbReference type="Gene3D" id="3.30.110.70">
    <property type="entry name" value="Hypothetical protein apc22750. Chain B"/>
    <property type="match status" value="1"/>
</dbReference>
<organism evidence="3 4">
    <name type="scientific">Pelobium manganitolerans</name>
    <dbReference type="NCBI Taxonomy" id="1842495"/>
    <lineage>
        <taxon>Bacteria</taxon>
        <taxon>Pseudomonadati</taxon>
        <taxon>Bacteroidota</taxon>
        <taxon>Sphingobacteriia</taxon>
        <taxon>Sphingobacteriales</taxon>
        <taxon>Sphingobacteriaceae</taxon>
        <taxon>Pelobium</taxon>
    </lineage>
</organism>
<sequence>MANPKDILVLTTSTIDGLKVKKYLRPVSAHVVAGTNLFSDFFASFSDVFGGRSGTYQKQLTSLYNEAIERVKYVAYEIGANCIVGLSIDMDEISGKGKSMFMLTAVGTAVIIEKEVGEKVLPKSDEKLENVGVERINVLRSKRAIIEKANSGSLTLNEDIWNFITTNQVDEVFPSLLNKFQDVITNEQVYPGTTEKYYKLFIGYIDALPEDKKINLLYSGVAEQNEQIAIKLSSIIKELNLFDFNQNMELLKSENFQTQKRGIRVVMHDKPFYDKQDIQDLQNIRKHIQETFTERGTRTTKKQLLSSKEKEVWTCECGKTNDIDTYCSGCGQDIYGFKQNETKPNTAINYIEQKIDLITEYLK</sequence>
<dbReference type="PANTHER" id="PTHR34068:SF1">
    <property type="entry name" value="UPF0145 PROTEIN YBJQ"/>
    <property type="match status" value="1"/>
</dbReference>
<dbReference type="OrthoDB" id="9796448at2"/>
<evidence type="ECO:0000256" key="2">
    <source>
        <dbReference type="HAMAP-Rule" id="MF_00338"/>
    </source>
</evidence>
<dbReference type="RefSeq" id="WP_120183130.1">
    <property type="nucleotide sequence ID" value="NZ_MBTA01000029.1"/>
</dbReference>
<dbReference type="Pfam" id="PF01906">
    <property type="entry name" value="YbjQ_1"/>
    <property type="match status" value="1"/>
</dbReference>
<comment type="caution">
    <text evidence="3">The sequence shown here is derived from an EMBL/GenBank/DDBJ whole genome shotgun (WGS) entry which is preliminary data.</text>
</comment>
<name>A0A419S2Q1_9SPHI</name>
<protein>
    <recommendedName>
        <fullName evidence="2">UPF0145 protein BCY91_11730</fullName>
    </recommendedName>
</protein>
<dbReference type="PANTHER" id="PTHR34068">
    <property type="entry name" value="UPF0145 PROTEIN YBJQ"/>
    <property type="match status" value="1"/>
</dbReference>
<dbReference type="InterPro" id="IPR002765">
    <property type="entry name" value="UPF0145_YbjQ-like"/>
</dbReference>
<dbReference type="SUPFAM" id="SSF117782">
    <property type="entry name" value="YbjQ-like"/>
    <property type="match status" value="1"/>
</dbReference>
<reference evidence="3 4" key="1">
    <citation type="submission" date="2016-07" db="EMBL/GenBank/DDBJ databases">
        <title>Genome of Pelobium manganitolerans.</title>
        <authorList>
            <person name="Wu S."/>
            <person name="Wang G."/>
        </authorList>
    </citation>
    <scope>NUCLEOTIDE SEQUENCE [LARGE SCALE GENOMIC DNA]</scope>
    <source>
        <strain evidence="3 4">YS-25</strain>
    </source>
</reference>
<gene>
    <name evidence="3" type="ORF">BCY91_11730</name>
</gene>
<accession>A0A419S2Q1</accession>